<evidence type="ECO:0000313" key="17">
    <source>
        <dbReference type="Proteomes" id="UP000186922"/>
    </source>
</evidence>
<dbReference type="MEROPS" id="M16.P01"/>
<comment type="subcellular location">
    <subcellularLocation>
        <location evidence="2">Mitochondrion inner membrane</location>
    </subcellularLocation>
    <subcellularLocation>
        <location evidence="3">Mitochondrion matrix</location>
    </subcellularLocation>
</comment>
<dbReference type="Proteomes" id="UP000186922">
    <property type="component" value="Unassembled WGS sequence"/>
</dbReference>
<keyword evidence="9" id="KW-0496">Mitochondrion</keyword>
<dbReference type="InterPro" id="IPR011249">
    <property type="entry name" value="Metalloenz_LuxS/M16"/>
</dbReference>
<dbReference type="GO" id="GO:0005759">
    <property type="term" value="C:mitochondrial matrix"/>
    <property type="evidence" value="ECO:0007669"/>
    <property type="project" value="UniProtKB-SubCell"/>
</dbReference>
<dbReference type="GO" id="GO:0004222">
    <property type="term" value="F:metalloendopeptidase activity"/>
    <property type="evidence" value="ECO:0007669"/>
    <property type="project" value="InterPro"/>
</dbReference>
<dbReference type="EMBL" id="BDGG01000004">
    <property type="protein sequence ID" value="GAU97009.1"/>
    <property type="molecule type" value="Genomic_DNA"/>
</dbReference>
<evidence type="ECO:0000256" key="10">
    <source>
        <dbReference type="ARBA" id="ARBA00023136"/>
    </source>
</evidence>
<evidence type="ECO:0000256" key="11">
    <source>
        <dbReference type="ARBA" id="ARBA00030006"/>
    </source>
</evidence>
<evidence type="ECO:0000256" key="2">
    <source>
        <dbReference type="ARBA" id="ARBA00004273"/>
    </source>
</evidence>
<dbReference type="InterPro" id="IPR011765">
    <property type="entry name" value="Pept_M16_N"/>
</dbReference>
<dbReference type="PROSITE" id="PS00143">
    <property type="entry name" value="INSULINASE"/>
    <property type="match status" value="1"/>
</dbReference>
<evidence type="ECO:0000256" key="3">
    <source>
        <dbReference type="ARBA" id="ARBA00004305"/>
    </source>
</evidence>
<evidence type="ECO:0000256" key="12">
    <source>
        <dbReference type="ARBA" id="ARBA00032315"/>
    </source>
</evidence>
<dbReference type="PANTHER" id="PTHR11851:SF49">
    <property type="entry name" value="MITOCHONDRIAL-PROCESSING PEPTIDASE SUBUNIT ALPHA"/>
    <property type="match status" value="1"/>
</dbReference>
<keyword evidence="8" id="KW-0809">Transit peptide</keyword>
<dbReference type="PANTHER" id="PTHR11851">
    <property type="entry name" value="METALLOPROTEASE"/>
    <property type="match status" value="1"/>
</dbReference>
<dbReference type="Gene3D" id="3.30.830.10">
    <property type="entry name" value="Metalloenzyme, LuxS/M16 peptidase-like"/>
    <property type="match status" value="2"/>
</dbReference>
<dbReference type="FunFam" id="3.30.830.10:FF:000014">
    <property type="entry name" value="Mitochondrial-processing peptidase alpha subunit, mitochondrial"/>
    <property type="match status" value="1"/>
</dbReference>
<feature type="domain" description="Peptidase M16 N-terminal" evidence="14">
    <location>
        <begin position="70"/>
        <end position="219"/>
    </location>
</feature>
<reference evidence="16 17" key="1">
    <citation type="journal article" date="2016" name="Nat. Commun.">
        <title>Extremotolerant tardigrade genome and improved radiotolerance of human cultured cells by tardigrade-unique protein.</title>
        <authorList>
            <person name="Hashimoto T."/>
            <person name="Horikawa D.D."/>
            <person name="Saito Y."/>
            <person name="Kuwahara H."/>
            <person name="Kozuka-Hata H."/>
            <person name="Shin-I T."/>
            <person name="Minakuchi Y."/>
            <person name="Ohishi K."/>
            <person name="Motoyama A."/>
            <person name="Aizu T."/>
            <person name="Enomoto A."/>
            <person name="Kondo K."/>
            <person name="Tanaka S."/>
            <person name="Hara Y."/>
            <person name="Koshikawa S."/>
            <person name="Sagara H."/>
            <person name="Miura T."/>
            <person name="Yokobori S."/>
            <person name="Miyagawa K."/>
            <person name="Suzuki Y."/>
            <person name="Kubo T."/>
            <person name="Oyama M."/>
            <person name="Kohara Y."/>
            <person name="Fujiyama A."/>
            <person name="Arakawa K."/>
            <person name="Katayama T."/>
            <person name="Toyoda A."/>
            <person name="Kunieda T."/>
        </authorList>
    </citation>
    <scope>NUCLEOTIDE SEQUENCE [LARGE SCALE GENOMIC DNA]</scope>
    <source>
        <strain evidence="16 17">YOKOZUNA-1</strain>
    </source>
</reference>
<proteinExistence type="inferred from homology"/>
<dbReference type="InterPro" id="IPR007863">
    <property type="entry name" value="Peptidase_M16_C"/>
</dbReference>
<gene>
    <name evidence="16" type="primary">RvY_08373-1</name>
    <name evidence="16" type="synonym">RvY_08373.1</name>
    <name evidence="16" type="ORF">RvY_08373</name>
</gene>
<comment type="function">
    <text evidence="1">Substrate recognition and binding subunit of the essential mitochondrial processing protease (MPP), which cleaves the mitochondrial sequence off newly imported precursors proteins.</text>
</comment>
<dbReference type="GO" id="GO:0006627">
    <property type="term" value="P:protein processing involved in protein targeting to mitochondrion"/>
    <property type="evidence" value="ECO:0007669"/>
    <property type="project" value="TreeGrafter"/>
</dbReference>
<comment type="caution">
    <text evidence="16">The sequence shown here is derived from an EMBL/GenBank/DDBJ whole genome shotgun (WGS) entry which is preliminary data.</text>
</comment>
<evidence type="ECO:0000259" key="14">
    <source>
        <dbReference type="Pfam" id="PF00675"/>
    </source>
</evidence>
<evidence type="ECO:0000256" key="1">
    <source>
        <dbReference type="ARBA" id="ARBA00002123"/>
    </source>
</evidence>
<evidence type="ECO:0000256" key="7">
    <source>
        <dbReference type="ARBA" id="ARBA00022792"/>
    </source>
</evidence>
<evidence type="ECO:0000256" key="13">
    <source>
        <dbReference type="RuleBase" id="RU004447"/>
    </source>
</evidence>
<evidence type="ECO:0000256" key="9">
    <source>
        <dbReference type="ARBA" id="ARBA00023128"/>
    </source>
</evidence>
<dbReference type="SUPFAM" id="SSF63411">
    <property type="entry name" value="LuxS/MPP-like metallohydrolase"/>
    <property type="match status" value="2"/>
</dbReference>
<protein>
    <recommendedName>
        <fullName evidence="6">Mitochondrial-processing peptidase subunit alpha</fullName>
    </recommendedName>
    <alternativeName>
        <fullName evidence="11">Alpha-MPP</fullName>
    </alternativeName>
    <alternativeName>
        <fullName evidence="12">Inactive zinc metalloprotease alpha</fullName>
    </alternativeName>
</protein>
<evidence type="ECO:0000313" key="16">
    <source>
        <dbReference type="EMBL" id="GAU97009.1"/>
    </source>
</evidence>
<dbReference type="Pfam" id="PF00675">
    <property type="entry name" value="Peptidase_M16"/>
    <property type="match status" value="1"/>
</dbReference>
<evidence type="ECO:0000259" key="15">
    <source>
        <dbReference type="Pfam" id="PF05193"/>
    </source>
</evidence>
<evidence type="ECO:0000256" key="5">
    <source>
        <dbReference type="ARBA" id="ARBA00011587"/>
    </source>
</evidence>
<keyword evidence="17" id="KW-1185">Reference proteome</keyword>
<dbReference type="GO" id="GO:0046872">
    <property type="term" value="F:metal ion binding"/>
    <property type="evidence" value="ECO:0007669"/>
    <property type="project" value="InterPro"/>
</dbReference>
<comment type="subunit">
    <text evidence="5">Heterodimer of PMPCA (alpha) and PMPCB (beta) subunits, forming the mitochondrial processing protease (MPP) in which PMPCA is involved in substrate recognition and binding and PMPCB is the catalytic subunit.</text>
</comment>
<dbReference type="OrthoDB" id="277191at2759"/>
<evidence type="ECO:0000256" key="8">
    <source>
        <dbReference type="ARBA" id="ARBA00022946"/>
    </source>
</evidence>
<dbReference type="AlphaFoldDB" id="A0A1D1V5K3"/>
<keyword evidence="7" id="KW-0999">Mitochondrion inner membrane</keyword>
<organism evidence="16 17">
    <name type="scientific">Ramazzottius varieornatus</name>
    <name type="common">Water bear</name>
    <name type="synonym">Tardigrade</name>
    <dbReference type="NCBI Taxonomy" id="947166"/>
    <lineage>
        <taxon>Eukaryota</taxon>
        <taxon>Metazoa</taxon>
        <taxon>Ecdysozoa</taxon>
        <taxon>Tardigrada</taxon>
        <taxon>Eutardigrada</taxon>
        <taxon>Parachela</taxon>
        <taxon>Hypsibioidea</taxon>
        <taxon>Ramazzottiidae</taxon>
        <taxon>Ramazzottius</taxon>
    </lineage>
</organism>
<comment type="similarity">
    <text evidence="4 13">Belongs to the peptidase M16 family.</text>
</comment>
<accession>A0A1D1V5K3</accession>
<feature type="domain" description="Peptidase M16 C-terminal" evidence="15">
    <location>
        <begin position="226"/>
        <end position="431"/>
    </location>
</feature>
<name>A0A1D1V5K3_RAMVA</name>
<dbReference type="InterPro" id="IPR050361">
    <property type="entry name" value="MPP/UQCRC_Complex"/>
</dbReference>
<sequence>MHRVARPVKVLSAFRRFGTKASNGLNGGSKSPTEVPLSEPLPGFPTPIFANVSEKAQQETRVTMLDNGIRVASQPKFGQFATVGIVVDSGSRYEVSYPSGISHFLEKLAFQSTTEFDNRDTIMQYLEKYGGICDCQISRDSAVYAASIETEGSDAVVKLLNEVSRRVTISEGELAGARQAIGFDLEDLNIRHEQEPILTEMIHAAAYRQNTLGLPRLCPPENIAKIDRPLLFTFLSQYYQPSRIVVAGVGVEHDALVKSTEKHFSDKAIWEEDSSLVLPAASKATPDNSTAQYTGGDRRVEKDLSNISMGPTPIPELAHFVLGFESCSHHDEDFIAFCVLNILMGGGGSFSAGGPGKGMYTRLYTNVLNVYHWMYNATAFNHSYSDTGLFCIQASSPPEQASKMVDVLIREFKNMTGPIEKVELDRAKKQLSSMLMMNLESRPVIFEDVARQVLAYGHRKTATQLLEDINNVKEEDLRRVATKMLLSKPSVACLGKLEVFPTYAEIERDLASSVISEKKQRRKLLTFL</sequence>
<evidence type="ECO:0000256" key="6">
    <source>
        <dbReference type="ARBA" id="ARBA00016741"/>
    </source>
</evidence>
<dbReference type="FunFam" id="3.30.830.10:FF:000010">
    <property type="entry name" value="Mitochondrial-processing peptidase alpha subunit, mitochondrial"/>
    <property type="match status" value="1"/>
</dbReference>
<dbReference type="Pfam" id="PF05193">
    <property type="entry name" value="Peptidase_M16_C"/>
    <property type="match status" value="1"/>
</dbReference>
<evidence type="ECO:0000256" key="4">
    <source>
        <dbReference type="ARBA" id="ARBA00007261"/>
    </source>
</evidence>
<dbReference type="MEROPS" id="M16.985"/>
<dbReference type="STRING" id="947166.A0A1D1V5K3"/>
<dbReference type="GO" id="GO:0005743">
    <property type="term" value="C:mitochondrial inner membrane"/>
    <property type="evidence" value="ECO:0007669"/>
    <property type="project" value="UniProtKB-SubCell"/>
</dbReference>
<keyword evidence="10" id="KW-0472">Membrane</keyword>
<dbReference type="InterPro" id="IPR001431">
    <property type="entry name" value="Pept_M16_Zn_BS"/>
</dbReference>